<dbReference type="InterPro" id="IPR001849">
    <property type="entry name" value="PH_domain"/>
</dbReference>
<comment type="caution">
    <text evidence="3">The sequence shown here is derived from an EMBL/GenBank/DDBJ whole genome shotgun (WGS) entry which is preliminary data.</text>
</comment>
<dbReference type="SUPFAM" id="SSF50729">
    <property type="entry name" value="PH domain-like"/>
    <property type="match status" value="1"/>
</dbReference>
<evidence type="ECO:0000256" key="1">
    <source>
        <dbReference type="SAM" id="MobiDB-lite"/>
    </source>
</evidence>
<dbReference type="Gene3D" id="2.30.29.30">
    <property type="entry name" value="Pleckstrin-homology domain (PH domain)/Phosphotyrosine-binding domain (PTB)"/>
    <property type="match status" value="1"/>
</dbReference>
<feature type="compositionally biased region" description="Low complexity" evidence="1">
    <location>
        <begin position="105"/>
        <end position="124"/>
    </location>
</feature>
<dbReference type="SMART" id="SM00233">
    <property type="entry name" value="PH"/>
    <property type="match status" value="1"/>
</dbReference>
<sequence>MSRTSTMTSTINSSKSDLNCYELMSDCQPTSMSAQFTPVTINTVANGKSGRLGRRERFLFVGQTKKCWGTLVTSPEPTLHLYAHQGDNKAHTVLQLDGYQARPLASSSNASNNKSDSTTNKSNNHQMTTFEIFCPGKKTYQFTAETSCEMNSWVEALNEACLRHKRQLPCIPAQSFGSGGIPQPPPLPPQELYDTPDSRVRPVTPLSNHQHQLNHNNHHHYLNQQEYERMHDSLYHIIDDKKRPKQEQLYKNVGIDDEDDTCYYNLVPRAVEDIYQTITETNKSITSVEVTSALPTTTTATTATTVISNNNNNTRLSTAPQNRIQAIIKAMEASIAESQLYEPVDTTQEPTR</sequence>
<reference evidence="3 4" key="1">
    <citation type="submission" date="2022-12" db="EMBL/GenBank/DDBJ databases">
        <title>Chromosome-level genome assembly of true bugs.</title>
        <authorList>
            <person name="Ma L."/>
            <person name="Li H."/>
        </authorList>
    </citation>
    <scope>NUCLEOTIDE SEQUENCE [LARGE SCALE GENOMIC DNA]</scope>
    <source>
        <strain evidence="3">Lab_2022b</strain>
    </source>
</reference>
<organism evidence="3 4">
    <name type="scientific">Rhynocoris fuscipes</name>
    <dbReference type="NCBI Taxonomy" id="488301"/>
    <lineage>
        <taxon>Eukaryota</taxon>
        <taxon>Metazoa</taxon>
        <taxon>Ecdysozoa</taxon>
        <taxon>Arthropoda</taxon>
        <taxon>Hexapoda</taxon>
        <taxon>Insecta</taxon>
        <taxon>Pterygota</taxon>
        <taxon>Neoptera</taxon>
        <taxon>Paraneoptera</taxon>
        <taxon>Hemiptera</taxon>
        <taxon>Heteroptera</taxon>
        <taxon>Panheteroptera</taxon>
        <taxon>Cimicomorpha</taxon>
        <taxon>Reduviidae</taxon>
        <taxon>Harpactorinae</taxon>
        <taxon>Harpactorini</taxon>
        <taxon>Rhynocoris</taxon>
    </lineage>
</organism>
<proteinExistence type="predicted"/>
<evidence type="ECO:0000313" key="4">
    <source>
        <dbReference type="Proteomes" id="UP001461498"/>
    </source>
</evidence>
<evidence type="ECO:0000259" key="2">
    <source>
        <dbReference type="PROSITE" id="PS50003"/>
    </source>
</evidence>
<name>A0AAW1CVK9_9HEMI</name>
<gene>
    <name evidence="3" type="ORF">O3M35_012459</name>
</gene>
<dbReference type="Pfam" id="PF00169">
    <property type="entry name" value="PH"/>
    <property type="match status" value="1"/>
</dbReference>
<accession>A0AAW1CVK9</accession>
<dbReference type="Proteomes" id="UP001461498">
    <property type="component" value="Unassembled WGS sequence"/>
</dbReference>
<keyword evidence="4" id="KW-1185">Reference proteome</keyword>
<dbReference type="EMBL" id="JAPXFL010000009">
    <property type="protein sequence ID" value="KAK9501788.1"/>
    <property type="molecule type" value="Genomic_DNA"/>
</dbReference>
<feature type="region of interest" description="Disordered" evidence="1">
    <location>
        <begin position="103"/>
        <end position="124"/>
    </location>
</feature>
<evidence type="ECO:0000313" key="3">
    <source>
        <dbReference type="EMBL" id="KAK9501788.1"/>
    </source>
</evidence>
<feature type="domain" description="PH" evidence="2">
    <location>
        <begin position="45"/>
        <end position="162"/>
    </location>
</feature>
<dbReference type="PROSITE" id="PS50003">
    <property type="entry name" value="PH_DOMAIN"/>
    <property type="match status" value="1"/>
</dbReference>
<dbReference type="InterPro" id="IPR011993">
    <property type="entry name" value="PH-like_dom_sf"/>
</dbReference>
<protein>
    <recommendedName>
        <fullName evidence="2">PH domain-containing protein</fullName>
    </recommendedName>
</protein>
<dbReference type="AlphaFoldDB" id="A0AAW1CVK9"/>